<dbReference type="Proteomes" id="UP000007798">
    <property type="component" value="Unassembled WGS sequence"/>
</dbReference>
<feature type="transmembrane region" description="Helical" evidence="1">
    <location>
        <begin position="117"/>
        <end position="135"/>
    </location>
</feature>
<keyword evidence="3" id="KW-1185">Reference proteome</keyword>
<name>B4NBN3_DROWI</name>
<dbReference type="AlphaFoldDB" id="B4NBN3"/>
<dbReference type="Gene3D" id="3.40.50.20">
    <property type="match status" value="1"/>
</dbReference>
<sequence>MSQTLDDLKLQQVHARQLQLRQATRSKFRRINSLDLIPEHPSQDESESEDLTMPHRHFVTLRRQKTADGSLLRSSQTLSQTQTEQTLSTKILLFAPQLLFRILLTVLRYVLYIPLSIAAPSFWLSALLWIFWKLLRVPIALVKWLLTNEEEMRPGTAQRQKTVLLSCGSTIQTLHLARNFYGSGARVVVFEFEGLFGLARFSTAVDKFYVVPRPSTNNVEQYIAALCHIVKKERPTVYVPVCATSPAYYDALAKPHLELLGCASFVPGVQETQQLDDCLQLFQRCEAQQMALPAHQVLTSPEQLPQIYESGFVGSYRNILMAAGMQGVLERHKYVLPNRRSELKFNHHEISEQQPWLVVRDQPGYHHYVTCTTVKDSRVVANVSCRVEHHTKNLIPVRREDETQIDLWLRSFFAKVRFQRSINAHISFRLVKSPAHGGQFVPLGTRLGVALPYICHHRSHAQLLCRAMKCIHKRGGLPEDELSNWSWSSLERTSSTTALDKREALFAYWDPLPYCAYYHFQLPLESVKLFLQRRSATKSLSPRITVPVH</sequence>
<organism evidence="2 3">
    <name type="scientific">Drosophila willistoni</name>
    <name type="common">Fruit fly</name>
    <dbReference type="NCBI Taxonomy" id="7260"/>
    <lineage>
        <taxon>Eukaryota</taxon>
        <taxon>Metazoa</taxon>
        <taxon>Ecdysozoa</taxon>
        <taxon>Arthropoda</taxon>
        <taxon>Hexapoda</taxon>
        <taxon>Insecta</taxon>
        <taxon>Pterygota</taxon>
        <taxon>Neoptera</taxon>
        <taxon>Endopterygota</taxon>
        <taxon>Diptera</taxon>
        <taxon>Brachycera</taxon>
        <taxon>Muscomorpha</taxon>
        <taxon>Ephydroidea</taxon>
        <taxon>Drosophilidae</taxon>
        <taxon>Drosophila</taxon>
        <taxon>Sophophora</taxon>
    </lineage>
</organism>
<keyword evidence="1" id="KW-1133">Transmembrane helix</keyword>
<reference evidence="2 3" key="1">
    <citation type="journal article" date="2007" name="Nature">
        <title>Evolution of genes and genomes on the Drosophila phylogeny.</title>
        <authorList>
            <consortium name="Drosophila 12 Genomes Consortium"/>
            <person name="Clark A.G."/>
            <person name="Eisen M.B."/>
            <person name="Smith D.R."/>
            <person name="Bergman C.M."/>
            <person name="Oliver B."/>
            <person name="Markow T.A."/>
            <person name="Kaufman T.C."/>
            <person name="Kellis M."/>
            <person name="Gelbart W."/>
            <person name="Iyer V.N."/>
            <person name="Pollard D.A."/>
            <person name="Sackton T.B."/>
            <person name="Larracuente A.M."/>
            <person name="Singh N.D."/>
            <person name="Abad J.P."/>
            <person name="Abt D.N."/>
            <person name="Adryan B."/>
            <person name="Aguade M."/>
            <person name="Akashi H."/>
            <person name="Anderson W.W."/>
            <person name="Aquadro C.F."/>
            <person name="Ardell D.H."/>
            <person name="Arguello R."/>
            <person name="Artieri C.G."/>
            <person name="Barbash D.A."/>
            <person name="Barker D."/>
            <person name="Barsanti P."/>
            <person name="Batterham P."/>
            <person name="Batzoglou S."/>
            <person name="Begun D."/>
            <person name="Bhutkar A."/>
            <person name="Blanco E."/>
            <person name="Bosak S.A."/>
            <person name="Bradley R.K."/>
            <person name="Brand A.D."/>
            <person name="Brent M.R."/>
            <person name="Brooks A.N."/>
            <person name="Brown R.H."/>
            <person name="Butlin R.K."/>
            <person name="Caggese C."/>
            <person name="Calvi B.R."/>
            <person name="Bernardo de Carvalho A."/>
            <person name="Caspi A."/>
            <person name="Castrezana S."/>
            <person name="Celniker S.E."/>
            <person name="Chang J.L."/>
            <person name="Chapple C."/>
            <person name="Chatterji S."/>
            <person name="Chinwalla A."/>
            <person name="Civetta A."/>
            <person name="Clifton S.W."/>
            <person name="Comeron J.M."/>
            <person name="Costello J.C."/>
            <person name="Coyne J.A."/>
            <person name="Daub J."/>
            <person name="David R.G."/>
            <person name="Delcher A.L."/>
            <person name="Delehaunty K."/>
            <person name="Do C.B."/>
            <person name="Ebling H."/>
            <person name="Edwards K."/>
            <person name="Eickbush T."/>
            <person name="Evans J.D."/>
            <person name="Filipski A."/>
            <person name="Findeiss S."/>
            <person name="Freyhult E."/>
            <person name="Fulton L."/>
            <person name="Fulton R."/>
            <person name="Garcia A.C."/>
            <person name="Gardiner A."/>
            <person name="Garfield D.A."/>
            <person name="Garvin B.E."/>
            <person name="Gibson G."/>
            <person name="Gilbert D."/>
            <person name="Gnerre S."/>
            <person name="Godfrey J."/>
            <person name="Good R."/>
            <person name="Gotea V."/>
            <person name="Gravely B."/>
            <person name="Greenberg A.J."/>
            <person name="Griffiths-Jones S."/>
            <person name="Gross S."/>
            <person name="Guigo R."/>
            <person name="Gustafson E.A."/>
            <person name="Haerty W."/>
            <person name="Hahn M.W."/>
            <person name="Halligan D.L."/>
            <person name="Halpern A.L."/>
            <person name="Halter G.M."/>
            <person name="Han M.V."/>
            <person name="Heger A."/>
            <person name="Hillier L."/>
            <person name="Hinrichs A.S."/>
            <person name="Holmes I."/>
            <person name="Hoskins R.A."/>
            <person name="Hubisz M.J."/>
            <person name="Hultmark D."/>
            <person name="Huntley M.A."/>
            <person name="Jaffe D.B."/>
            <person name="Jagadeeshan S."/>
            <person name="Jeck W.R."/>
            <person name="Johnson J."/>
            <person name="Jones C.D."/>
            <person name="Jordan W.C."/>
            <person name="Karpen G.H."/>
            <person name="Kataoka E."/>
            <person name="Keightley P.D."/>
            <person name="Kheradpour P."/>
            <person name="Kirkness E.F."/>
            <person name="Koerich L.B."/>
            <person name="Kristiansen K."/>
            <person name="Kudrna D."/>
            <person name="Kulathinal R.J."/>
            <person name="Kumar S."/>
            <person name="Kwok R."/>
            <person name="Lander E."/>
            <person name="Langley C.H."/>
            <person name="Lapoint R."/>
            <person name="Lazzaro B.P."/>
            <person name="Lee S.J."/>
            <person name="Levesque L."/>
            <person name="Li R."/>
            <person name="Lin C.F."/>
            <person name="Lin M.F."/>
            <person name="Lindblad-Toh K."/>
            <person name="Llopart A."/>
            <person name="Long M."/>
            <person name="Low L."/>
            <person name="Lozovsky E."/>
            <person name="Lu J."/>
            <person name="Luo M."/>
            <person name="Machado C.A."/>
            <person name="Makalowski W."/>
            <person name="Marzo M."/>
            <person name="Matsuda M."/>
            <person name="Matzkin L."/>
            <person name="McAllister B."/>
            <person name="McBride C.S."/>
            <person name="McKernan B."/>
            <person name="McKernan K."/>
            <person name="Mendez-Lago M."/>
            <person name="Minx P."/>
            <person name="Mollenhauer M.U."/>
            <person name="Montooth K."/>
            <person name="Mount S.M."/>
            <person name="Mu X."/>
            <person name="Myers E."/>
            <person name="Negre B."/>
            <person name="Newfeld S."/>
            <person name="Nielsen R."/>
            <person name="Noor M.A."/>
            <person name="O'Grady P."/>
            <person name="Pachter L."/>
            <person name="Papaceit M."/>
            <person name="Parisi M.J."/>
            <person name="Parisi M."/>
            <person name="Parts L."/>
            <person name="Pedersen J.S."/>
            <person name="Pesole G."/>
            <person name="Phillippy A.M."/>
            <person name="Ponting C.P."/>
            <person name="Pop M."/>
            <person name="Porcelli D."/>
            <person name="Powell J.R."/>
            <person name="Prohaska S."/>
            <person name="Pruitt K."/>
            <person name="Puig M."/>
            <person name="Quesneville H."/>
            <person name="Ram K.R."/>
            <person name="Rand D."/>
            <person name="Rasmussen M.D."/>
            <person name="Reed L.K."/>
            <person name="Reenan R."/>
            <person name="Reily A."/>
            <person name="Remington K.A."/>
            <person name="Rieger T.T."/>
            <person name="Ritchie M.G."/>
            <person name="Robin C."/>
            <person name="Rogers Y.H."/>
            <person name="Rohde C."/>
            <person name="Rozas J."/>
            <person name="Rubenfield M.J."/>
            <person name="Ruiz A."/>
            <person name="Russo S."/>
            <person name="Salzberg S.L."/>
            <person name="Sanchez-Gracia A."/>
            <person name="Saranga D.J."/>
            <person name="Sato H."/>
            <person name="Schaeffer S.W."/>
            <person name="Schatz M.C."/>
            <person name="Schlenke T."/>
            <person name="Schwartz R."/>
            <person name="Segarra C."/>
            <person name="Singh R.S."/>
            <person name="Sirot L."/>
            <person name="Sirota M."/>
            <person name="Sisneros N.B."/>
            <person name="Smith C.D."/>
            <person name="Smith T.F."/>
            <person name="Spieth J."/>
            <person name="Stage D.E."/>
            <person name="Stark A."/>
            <person name="Stephan W."/>
            <person name="Strausberg R.L."/>
            <person name="Strempel S."/>
            <person name="Sturgill D."/>
            <person name="Sutton G."/>
            <person name="Sutton G.G."/>
            <person name="Tao W."/>
            <person name="Teichmann S."/>
            <person name="Tobari Y.N."/>
            <person name="Tomimura Y."/>
            <person name="Tsolas J.M."/>
            <person name="Valente V.L."/>
            <person name="Venter E."/>
            <person name="Venter J.C."/>
            <person name="Vicario S."/>
            <person name="Vieira F.G."/>
            <person name="Vilella A.J."/>
            <person name="Villasante A."/>
            <person name="Walenz B."/>
            <person name="Wang J."/>
            <person name="Wasserman M."/>
            <person name="Watts T."/>
            <person name="Wilson D."/>
            <person name="Wilson R.K."/>
            <person name="Wing R.A."/>
            <person name="Wolfner M.F."/>
            <person name="Wong A."/>
            <person name="Wong G.K."/>
            <person name="Wu C.I."/>
            <person name="Wu G."/>
            <person name="Yamamoto D."/>
            <person name="Yang H.P."/>
            <person name="Yang S.P."/>
            <person name="Yorke J.A."/>
            <person name="Yoshida K."/>
            <person name="Zdobnov E."/>
            <person name="Zhang P."/>
            <person name="Zhang Y."/>
            <person name="Zimin A.V."/>
            <person name="Baldwin J."/>
            <person name="Abdouelleil A."/>
            <person name="Abdulkadir J."/>
            <person name="Abebe A."/>
            <person name="Abera B."/>
            <person name="Abreu J."/>
            <person name="Acer S.C."/>
            <person name="Aftuck L."/>
            <person name="Alexander A."/>
            <person name="An P."/>
            <person name="Anderson E."/>
            <person name="Anderson S."/>
            <person name="Arachi H."/>
            <person name="Azer M."/>
            <person name="Bachantsang P."/>
            <person name="Barry A."/>
            <person name="Bayul T."/>
            <person name="Berlin A."/>
            <person name="Bessette D."/>
            <person name="Bloom T."/>
            <person name="Blye J."/>
            <person name="Boguslavskiy L."/>
            <person name="Bonnet C."/>
            <person name="Boukhgalter B."/>
            <person name="Bourzgui I."/>
            <person name="Brown A."/>
            <person name="Cahill P."/>
            <person name="Channer S."/>
            <person name="Cheshatsang Y."/>
            <person name="Chuda L."/>
            <person name="Citroen M."/>
            <person name="Collymore A."/>
            <person name="Cooke P."/>
            <person name="Costello M."/>
            <person name="D'Aco K."/>
            <person name="Daza R."/>
            <person name="De Haan G."/>
            <person name="DeGray S."/>
            <person name="DeMaso C."/>
            <person name="Dhargay N."/>
            <person name="Dooley K."/>
            <person name="Dooley E."/>
            <person name="Doricent M."/>
            <person name="Dorje P."/>
            <person name="Dorjee K."/>
            <person name="Dupes A."/>
            <person name="Elong R."/>
            <person name="Falk J."/>
            <person name="Farina A."/>
            <person name="Faro S."/>
            <person name="Ferguson D."/>
            <person name="Fisher S."/>
            <person name="Foley C.D."/>
            <person name="Franke A."/>
            <person name="Friedrich D."/>
            <person name="Gadbois L."/>
            <person name="Gearin G."/>
            <person name="Gearin C.R."/>
            <person name="Giannoukos G."/>
            <person name="Goode T."/>
            <person name="Graham J."/>
            <person name="Grandbois E."/>
            <person name="Grewal S."/>
            <person name="Gyaltsen K."/>
            <person name="Hafez N."/>
            <person name="Hagos B."/>
            <person name="Hall J."/>
            <person name="Henson C."/>
            <person name="Hollinger A."/>
            <person name="Honan T."/>
            <person name="Huard M.D."/>
            <person name="Hughes L."/>
            <person name="Hurhula B."/>
            <person name="Husby M.E."/>
            <person name="Kamat A."/>
            <person name="Kanga B."/>
            <person name="Kashin S."/>
            <person name="Khazanovich D."/>
            <person name="Kisner P."/>
            <person name="Lance K."/>
            <person name="Lara M."/>
            <person name="Lee W."/>
            <person name="Lennon N."/>
            <person name="Letendre F."/>
            <person name="LeVine R."/>
            <person name="Lipovsky A."/>
            <person name="Liu X."/>
            <person name="Liu J."/>
            <person name="Liu S."/>
            <person name="Lokyitsang T."/>
            <person name="Lokyitsang Y."/>
            <person name="Lubonja R."/>
            <person name="Lui A."/>
            <person name="MacDonald P."/>
            <person name="Magnisalis V."/>
            <person name="Maru K."/>
            <person name="Matthews C."/>
            <person name="McCusker W."/>
            <person name="McDonough S."/>
            <person name="Mehta T."/>
            <person name="Meldrim J."/>
            <person name="Meneus L."/>
            <person name="Mihai O."/>
            <person name="Mihalev A."/>
            <person name="Mihova T."/>
            <person name="Mittelman R."/>
            <person name="Mlenga V."/>
            <person name="Montmayeur A."/>
            <person name="Mulrain L."/>
            <person name="Navidi A."/>
            <person name="Naylor J."/>
            <person name="Negash T."/>
            <person name="Nguyen T."/>
            <person name="Nguyen N."/>
            <person name="Nicol R."/>
            <person name="Norbu C."/>
            <person name="Norbu N."/>
            <person name="Novod N."/>
            <person name="O'Neill B."/>
            <person name="Osman S."/>
            <person name="Markiewicz E."/>
            <person name="Oyono O.L."/>
            <person name="Patti C."/>
            <person name="Phunkhang P."/>
            <person name="Pierre F."/>
            <person name="Priest M."/>
            <person name="Raghuraman S."/>
            <person name="Rege F."/>
            <person name="Reyes R."/>
            <person name="Rise C."/>
            <person name="Rogov P."/>
            <person name="Ross K."/>
            <person name="Ryan E."/>
            <person name="Settipalli S."/>
            <person name="Shea T."/>
            <person name="Sherpa N."/>
            <person name="Shi L."/>
            <person name="Shih D."/>
            <person name="Sparrow T."/>
            <person name="Spaulding J."/>
            <person name="Stalker J."/>
            <person name="Stange-Thomann N."/>
            <person name="Stavropoulos S."/>
            <person name="Stone C."/>
            <person name="Strader C."/>
            <person name="Tesfaye S."/>
            <person name="Thomson T."/>
            <person name="Thoulutsang Y."/>
            <person name="Thoulutsang D."/>
            <person name="Topham K."/>
            <person name="Topping I."/>
            <person name="Tsamla T."/>
            <person name="Vassiliev H."/>
            <person name="Vo A."/>
            <person name="Wangchuk T."/>
            <person name="Wangdi T."/>
            <person name="Weiand M."/>
            <person name="Wilkinson J."/>
            <person name="Wilson A."/>
            <person name="Yadav S."/>
            <person name="Young G."/>
            <person name="Yu Q."/>
            <person name="Zembek L."/>
            <person name="Zhong D."/>
            <person name="Zimmer A."/>
            <person name="Zwirko Z."/>
            <person name="Jaffe D.B."/>
            <person name="Alvarez P."/>
            <person name="Brockman W."/>
            <person name="Butler J."/>
            <person name="Chin C."/>
            <person name="Gnerre S."/>
            <person name="Grabherr M."/>
            <person name="Kleber M."/>
            <person name="Mauceli E."/>
            <person name="MacCallum I."/>
        </authorList>
    </citation>
    <scope>NUCLEOTIDE SEQUENCE [LARGE SCALE GENOMIC DNA]</scope>
    <source>
        <strain evidence="3">Tucson 14030-0811.24</strain>
    </source>
</reference>
<dbReference type="OrthoDB" id="186626at2759"/>
<gene>
    <name evidence="2" type="primary">Dwil\GK11935</name>
    <name evidence="2" type="ORF">Dwil_GK11935</name>
</gene>
<protein>
    <submittedName>
        <fullName evidence="2">Uncharacterized protein</fullName>
    </submittedName>
</protein>
<dbReference type="OMA" id="LFVYWDP"/>
<keyword evidence="1" id="KW-0812">Transmembrane</keyword>
<evidence type="ECO:0000256" key="1">
    <source>
        <dbReference type="SAM" id="Phobius"/>
    </source>
</evidence>
<proteinExistence type="predicted"/>
<keyword evidence="1" id="KW-0472">Membrane</keyword>
<accession>B4NBN3</accession>
<evidence type="ECO:0000313" key="2">
    <source>
        <dbReference type="EMBL" id="EDW81197.1"/>
    </source>
</evidence>
<dbReference type="InParanoid" id="B4NBN3"/>
<dbReference type="KEGG" id="dwi:6647666"/>
<dbReference type="HOGENOM" id="CLU_034984_0_0_1"/>
<dbReference type="eggNOG" id="ENOG502RZZG">
    <property type="taxonomic scope" value="Eukaryota"/>
</dbReference>
<dbReference type="PhylomeDB" id="B4NBN3"/>
<dbReference type="EMBL" id="CH964232">
    <property type="protein sequence ID" value="EDW81197.1"/>
    <property type="molecule type" value="Genomic_DNA"/>
</dbReference>
<evidence type="ECO:0000313" key="3">
    <source>
        <dbReference type="Proteomes" id="UP000007798"/>
    </source>
</evidence>